<dbReference type="InterPro" id="IPR002566">
    <property type="entry name" value="Msp4_OMP-like"/>
</dbReference>
<protein>
    <submittedName>
        <fullName evidence="2">p44 paralog</fullName>
    </submittedName>
</protein>
<dbReference type="AlphaFoldDB" id="Q6Y7I4"/>
<evidence type="ECO:0000313" key="2">
    <source>
        <dbReference type="EMBL" id="AAO32000.1"/>
    </source>
</evidence>
<feature type="domain" description="Msp4/OMP-like" evidence="1">
    <location>
        <begin position="110"/>
        <end position="164"/>
    </location>
</feature>
<reference evidence="2" key="1">
    <citation type="journal article" date="2004" name="Microbiology">
        <title>Groupings of highly similar major surface protein (p44)-encoding paralogues: a potential index of genetic diversity amongst isolates of Anaplasma phagocytophilum.</title>
        <authorList>
            <person name="Casey A.N."/>
            <person name="Birtles R.J."/>
            <person name="Radford A.D."/>
            <person name="Bown K.J."/>
            <person name="French N.P."/>
            <person name="Woldehiwet Z."/>
            <person name="Ogden N.H."/>
        </authorList>
    </citation>
    <scope>NUCLEOTIDE SEQUENCE</scope>
    <source>
        <strain evidence="2">Somerset</strain>
    </source>
</reference>
<dbReference type="EMBL" id="AY176529">
    <property type="protein sequence ID" value="AAO32000.1"/>
    <property type="molecule type" value="Genomic_DNA"/>
</dbReference>
<organism evidence="2">
    <name type="scientific">Anaplasma phagocytophilum</name>
    <name type="common">Ehrlichia phagocytophila</name>
    <dbReference type="NCBI Taxonomy" id="948"/>
    <lineage>
        <taxon>Bacteria</taxon>
        <taxon>Pseudomonadati</taxon>
        <taxon>Pseudomonadota</taxon>
        <taxon>Alphaproteobacteria</taxon>
        <taxon>Rickettsiales</taxon>
        <taxon>Anaplasmataceae</taxon>
        <taxon>Anaplasma</taxon>
        <taxon>phagocytophilum group</taxon>
    </lineage>
</organism>
<name>Q6Y7I4_ANAPH</name>
<proteinExistence type="predicted"/>
<feature type="non-terminal residue" evidence="2">
    <location>
        <position position="1"/>
    </location>
</feature>
<evidence type="ECO:0000259" key="1">
    <source>
        <dbReference type="Pfam" id="PF01617"/>
    </source>
</evidence>
<dbReference type="Pfam" id="PF01617">
    <property type="entry name" value="Surface_Ag_2"/>
    <property type="match status" value="1"/>
</dbReference>
<accession>Q6Y7I4</accession>
<sequence>AKELAYDVVNSQTDKLTTALAKYEGKDIARFAKAVEISHSDIGKEICKTEDSSNKKYGGDNRTNNSHICGKGDTTGIGPASGYGALSDFRQYVLEKDKGWPGSGKSGEATNDNAKKVAEDIIKLSSDRKTTVARFLAKTIEGGEVVEIRAVSSTSVMVNACYDLL</sequence>
<feature type="non-terminal residue" evidence="2">
    <location>
        <position position="165"/>
    </location>
</feature>